<protein>
    <recommendedName>
        <fullName evidence="4">Thioredoxin-like fold domain-containing protein</fullName>
    </recommendedName>
</protein>
<evidence type="ECO:0000256" key="1">
    <source>
        <dbReference type="SAM" id="Phobius"/>
    </source>
</evidence>
<evidence type="ECO:0000313" key="2">
    <source>
        <dbReference type="EMBL" id="CAD8082637.1"/>
    </source>
</evidence>
<keyword evidence="1" id="KW-0812">Transmembrane</keyword>
<accession>A0A8S1MNK4</accession>
<dbReference type="AlphaFoldDB" id="A0A8S1MNK4"/>
<keyword evidence="3" id="KW-1185">Reference proteome</keyword>
<gene>
    <name evidence="2" type="ORF">PPRIM_AZ9-3.1.T0680055</name>
</gene>
<organism evidence="2 3">
    <name type="scientific">Paramecium primaurelia</name>
    <dbReference type="NCBI Taxonomy" id="5886"/>
    <lineage>
        <taxon>Eukaryota</taxon>
        <taxon>Sar</taxon>
        <taxon>Alveolata</taxon>
        <taxon>Ciliophora</taxon>
        <taxon>Intramacronucleata</taxon>
        <taxon>Oligohymenophorea</taxon>
        <taxon>Peniculida</taxon>
        <taxon>Parameciidae</taxon>
        <taxon>Paramecium</taxon>
    </lineage>
</organism>
<name>A0A8S1MNK4_PARPR</name>
<feature type="transmembrane region" description="Helical" evidence="1">
    <location>
        <begin position="21"/>
        <end position="39"/>
    </location>
</feature>
<dbReference type="EMBL" id="CAJJDM010000071">
    <property type="protein sequence ID" value="CAD8082637.1"/>
    <property type="molecule type" value="Genomic_DNA"/>
</dbReference>
<keyword evidence="1" id="KW-1133">Transmembrane helix</keyword>
<proteinExistence type="predicted"/>
<dbReference type="Proteomes" id="UP000688137">
    <property type="component" value="Unassembled WGS sequence"/>
</dbReference>
<dbReference type="OMA" id="QYCRNID"/>
<comment type="caution">
    <text evidence="2">The sequence shown here is derived from an EMBL/GenBank/DDBJ whole genome shotgun (WGS) entry which is preliminary data.</text>
</comment>
<evidence type="ECO:0000313" key="3">
    <source>
        <dbReference type="Proteomes" id="UP000688137"/>
    </source>
</evidence>
<evidence type="ECO:0008006" key="4">
    <source>
        <dbReference type="Google" id="ProtNLM"/>
    </source>
</evidence>
<reference evidence="2" key="1">
    <citation type="submission" date="2021-01" db="EMBL/GenBank/DDBJ databases">
        <authorList>
            <consortium name="Genoscope - CEA"/>
            <person name="William W."/>
        </authorList>
    </citation>
    <scope>NUCLEOTIDE SEQUENCE</scope>
</reference>
<keyword evidence="1" id="KW-0472">Membrane</keyword>
<sequence>MFTLKKYLYDIAYGQRKVKNRIGFFVMLFSGYAGYNLGINQSEKLDTSTLYQFNGQDEEIYNLLQTKPVFQLIYPPGEPYFDIYRTAFIKASNKFNQVHFVLVNTNQHFQYCRNIDLSRLPQGLLWLPQNYNIDKLEKFKQEGVFPIVEFLKEYSVEGIECFLMENGIIPQKKSTDKLTEQIKTLM</sequence>